<keyword evidence="1 4" id="KW-0808">Transferase</keyword>
<protein>
    <submittedName>
        <fullName evidence="4">1-acyl-sn-glycerol-3-phosphate acyltransferase</fullName>
        <ecNumber evidence="4">2.3.1.51</ecNumber>
    </submittedName>
</protein>
<dbReference type="GO" id="GO:0006654">
    <property type="term" value="P:phosphatidic acid biosynthetic process"/>
    <property type="evidence" value="ECO:0007669"/>
    <property type="project" value="TreeGrafter"/>
</dbReference>
<dbReference type="PANTHER" id="PTHR10434">
    <property type="entry name" value="1-ACYL-SN-GLYCEROL-3-PHOSPHATE ACYLTRANSFERASE"/>
    <property type="match status" value="1"/>
</dbReference>
<dbReference type="EMBL" id="UOFP01000164">
    <property type="protein sequence ID" value="VAW86947.1"/>
    <property type="molecule type" value="Genomic_DNA"/>
</dbReference>
<dbReference type="InterPro" id="IPR002123">
    <property type="entry name" value="Plipid/glycerol_acylTrfase"/>
</dbReference>
<name>A0A3B0ZI07_9ZZZZ</name>
<dbReference type="AlphaFoldDB" id="A0A3B0ZI07"/>
<accession>A0A3B0ZI07</accession>
<evidence type="ECO:0000256" key="2">
    <source>
        <dbReference type="ARBA" id="ARBA00023315"/>
    </source>
</evidence>
<evidence type="ECO:0000259" key="3">
    <source>
        <dbReference type="SMART" id="SM00563"/>
    </source>
</evidence>
<gene>
    <name evidence="4" type="ORF">MNBD_GAMMA18-1757</name>
</gene>
<proteinExistence type="predicted"/>
<keyword evidence="2 4" id="KW-0012">Acyltransferase</keyword>
<dbReference type="EC" id="2.3.1.51" evidence="4"/>
<sequence>MFYFFVFIFLSLLVVLFFMARRRTLIDWQHPGLNWMDGFNRLYCHHFHRLQGKMITLPEQGAAIVVANHISGLDPMLLLAMSPRRLRFLIAAEEYERFGFTWFYRRIGCIPVDRQGRPEVAFRLALRALAEGEVVALFPQGRIQHPSETMTRLKSGAVRLAYLSGTPITPLHIQGVRGAGDVFLPLFLPGKVVIQQYPSIEATKEQSKAVLYRMTDCISGATPSC</sequence>
<dbReference type="PANTHER" id="PTHR10434:SF11">
    <property type="entry name" value="1-ACYL-SN-GLYCEROL-3-PHOSPHATE ACYLTRANSFERASE"/>
    <property type="match status" value="1"/>
</dbReference>
<dbReference type="Pfam" id="PF01553">
    <property type="entry name" value="Acyltransferase"/>
    <property type="match status" value="1"/>
</dbReference>
<evidence type="ECO:0000313" key="4">
    <source>
        <dbReference type="EMBL" id="VAW86947.1"/>
    </source>
</evidence>
<dbReference type="GO" id="GO:0003841">
    <property type="term" value="F:1-acylglycerol-3-phosphate O-acyltransferase activity"/>
    <property type="evidence" value="ECO:0007669"/>
    <property type="project" value="UniProtKB-EC"/>
</dbReference>
<reference evidence="4" key="1">
    <citation type="submission" date="2018-06" db="EMBL/GenBank/DDBJ databases">
        <authorList>
            <person name="Zhirakovskaya E."/>
        </authorList>
    </citation>
    <scope>NUCLEOTIDE SEQUENCE</scope>
</reference>
<organism evidence="4">
    <name type="scientific">hydrothermal vent metagenome</name>
    <dbReference type="NCBI Taxonomy" id="652676"/>
    <lineage>
        <taxon>unclassified sequences</taxon>
        <taxon>metagenomes</taxon>
        <taxon>ecological metagenomes</taxon>
    </lineage>
</organism>
<feature type="domain" description="Phospholipid/glycerol acyltransferase" evidence="3">
    <location>
        <begin position="63"/>
        <end position="176"/>
    </location>
</feature>
<dbReference type="SUPFAM" id="SSF69593">
    <property type="entry name" value="Glycerol-3-phosphate (1)-acyltransferase"/>
    <property type="match status" value="1"/>
</dbReference>
<evidence type="ECO:0000256" key="1">
    <source>
        <dbReference type="ARBA" id="ARBA00022679"/>
    </source>
</evidence>
<dbReference type="CDD" id="cd07989">
    <property type="entry name" value="LPLAT_AGPAT-like"/>
    <property type="match status" value="1"/>
</dbReference>
<dbReference type="SMART" id="SM00563">
    <property type="entry name" value="PlsC"/>
    <property type="match status" value="1"/>
</dbReference>